<sequence length="402" mass="49108">MRFFYLFLTIITLFKSSAHKITTLEKGTELTGMKFKSKSHIPSRFEKYKETFTVNYNQIHTNLMKFYDSKFDFINFDQELIRYFEKAKMNYHLHLEIETLQRFDYHLELKTMSLKKIIQTFMFLGVFFQNNFLFDTAIYINRFETKAVKGNYLKDYFKKDKFENLRKCMIYLNEELLQGVELHKKYLNITKLEINDLESVNQIFNQYLKAFFEQNKKTVFYNGTDYLKKFRVKDFTPKICYNRFTNLKLHYILFESIFTSPKSRNTLLLFPEMLYFRMSIAKMEVFTRFQIIHFFVTFIIFKVESILMFLFQKEVDLKRVKFLPRYVLKILESIELTGRALILLYIDAIKDFNLFIYNDYFMFLTQYSFCKVYGINFNFLNNHKKSFYTLEEYHNELKPKVK</sequence>
<comment type="caution">
    <text evidence="3">The sequence shown here is derived from an EMBL/GenBank/DDBJ whole genome shotgun (WGS) entry which is preliminary data.</text>
</comment>
<evidence type="ECO:0000256" key="2">
    <source>
        <dbReference type="SAM" id="SignalP"/>
    </source>
</evidence>
<evidence type="ECO:0000256" key="1">
    <source>
        <dbReference type="SAM" id="Phobius"/>
    </source>
</evidence>
<keyword evidence="2" id="KW-0732">Signal</keyword>
<keyword evidence="1" id="KW-0472">Membrane</keyword>
<name>A0A437AN90_9MICR</name>
<dbReference type="EMBL" id="RCSS01000189">
    <property type="protein sequence ID" value="RVD92563.1"/>
    <property type="molecule type" value="Genomic_DNA"/>
</dbReference>
<keyword evidence="1" id="KW-1133">Transmembrane helix</keyword>
<evidence type="ECO:0000313" key="4">
    <source>
        <dbReference type="Proteomes" id="UP000282876"/>
    </source>
</evidence>
<dbReference type="Proteomes" id="UP000282876">
    <property type="component" value="Unassembled WGS sequence"/>
</dbReference>
<protein>
    <submittedName>
        <fullName evidence="3">Uncharacterized protein</fullName>
    </submittedName>
</protein>
<reference evidence="3 4" key="1">
    <citation type="submission" date="2018-10" db="EMBL/GenBank/DDBJ databases">
        <title>Draft genome sequence of the microsporidian Tubulinosema ratisbonensis.</title>
        <authorList>
            <person name="Polonais V."/>
            <person name="Peyretaillade E."/>
            <person name="Niehus S."/>
            <person name="Wawrzyniak I."/>
            <person name="Franchet A."/>
            <person name="Gaspin C."/>
            <person name="Reichstadt M."/>
            <person name="Belser C."/>
            <person name="Labadie K."/>
            <person name="Delbac F."/>
            <person name="Ferrandon D."/>
        </authorList>
    </citation>
    <scope>NUCLEOTIDE SEQUENCE [LARGE SCALE GENOMIC DNA]</scope>
    <source>
        <strain evidence="3 4">Franzen</strain>
    </source>
</reference>
<keyword evidence="4" id="KW-1185">Reference proteome</keyword>
<feature type="chain" id="PRO_5019139918" evidence="2">
    <location>
        <begin position="19"/>
        <end position="402"/>
    </location>
</feature>
<proteinExistence type="predicted"/>
<evidence type="ECO:0000313" key="3">
    <source>
        <dbReference type="EMBL" id="RVD92563.1"/>
    </source>
</evidence>
<dbReference type="VEuPathDB" id="MicrosporidiaDB:TUBRATIS_009250"/>
<feature type="signal peptide" evidence="2">
    <location>
        <begin position="1"/>
        <end position="18"/>
    </location>
</feature>
<dbReference type="AlphaFoldDB" id="A0A437AN90"/>
<accession>A0A437AN90</accession>
<gene>
    <name evidence="3" type="ORF">TUBRATIS_009250</name>
</gene>
<keyword evidence="1" id="KW-0812">Transmembrane</keyword>
<feature type="transmembrane region" description="Helical" evidence="1">
    <location>
        <begin position="291"/>
        <end position="311"/>
    </location>
</feature>
<organism evidence="3 4">
    <name type="scientific">Tubulinosema ratisbonensis</name>
    <dbReference type="NCBI Taxonomy" id="291195"/>
    <lineage>
        <taxon>Eukaryota</taxon>
        <taxon>Fungi</taxon>
        <taxon>Fungi incertae sedis</taxon>
        <taxon>Microsporidia</taxon>
        <taxon>Tubulinosematoidea</taxon>
        <taxon>Tubulinosematidae</taxon>
        <taxon>Tubulinosema</taxon>
    </lineage>
</organism>